<keyword evidence="9" id="KW-1185">Reference proteome</keyword>
<comment type="caution">
    <text evidence="8">The sequence shown here is derived from an EMBL/GenBank/DDBJ whole genome shotgun (WGS) entry which is preliminary data.</text>
</comment>
<feature type="transmembrane region" description="Helical" evidence="6">
    <location>
        <begin position="309"/>
        <end position="327"/>
    </location>
</feature>
<dbReference type="InterPro" id="IPR020846">
    <property type="entry name" value="MFS_dom"/>
</dbReference>
<reference evidence="9" key="1">
    <citation type="submission" date="2018-12" db="EMBL/GenBank/DDBJ databases">
        <title>Tengunoibacter tsumagoiensis gen. nov., sp. nov., Dictyobacter kobayashii sp. nov., D. alpinus sp. nov., and D. joshuensis sp. nov. and description of Dictyobacteraceae fam. nov. within the order Ktedonobacterales isolated from Tengu-no-mugimeshi.</title>
        <authorList>
            <person name="Wang C.M."/>
            <person name="Zheng Y."/>
            <person name="Sakai Y."/>
            <person name="Toyoda A."/>
            <person name="Minakuchi Y."/>
            <person name="Abe K."/>
            <person name="Yokota A."/>
            <person name="Yabe S."/>
        </authorList>
    </citation>
    <scope>NUCLEOTIDE SEQUENCE [LARGE SCALE GENOMIC DNA]</scope>
    <source>
        <strain evidence="9">S-27</strain>
    </source>
</reference>
<dbReference type="RefSeq" id="WP_160146168.1">
    <property type="nucleotide sequence ID" value="NZ_BIFQ01000002.1"/>
</dbReference>
<dbReference type="AlphaFoldDB" id="A0A401ZNA6"/>
<evidence type="ECO:0000256" key="4">
    <source>
        <dbReference type="ARBA" id="ARBA00022989"/>
    </source>
</evidence>
<evidence type="ECO:0000313" key="9">
    <source>
        <dbReference type="Proteomes" id="UP000287224"/>
    </source>
</evidence>
<feature type="transmembrane region" description="Helical" evidence="6">
    <location>
        <begin position="113"/>
        <end position="134"/>
    </location>
</feature>
<evidence type="ECO:0000256" key="2">
    <source>
        <dbReference type="ARBA" id="ARBA00022475"/>
    </source>
</evidence>
<feature type="transmembrane region" description="Helical" evidence="6">
    <location>
        <begin position="176"/>
        <end position="200"/>
    </location>
</feature>
<dbReference type="Pfam" id="PF07690">
    <property type="entry name" value="MFS_1"/>
    <property type="match status" value="1"/>
</dbReference>
<dbReference type="InterPro" id="IPR036259">
    <property type="entry name" value="MFS_trans_sf"/>
</dbReference>
<dbReference type="OrthoDB" id="9788453at2"/>
<evidence type="ECO:0000259" key="7">
    <source>
        <dbReference type="PROSITE" id="PS50850"/>
    </source>
</evidence>
<feature type="transmembrane region" description="Helical" evidence="6">
    <location>
        <begin position="60"/>
        <end position="81"/>
    </location>
</feature>
<dbReference type="Gene3D" id="1.20.1250.20">
    <property type="entry name" value="MFS general substrate transporter like domains"/>
    <property type="match status" value="1"/>
</dbReference>
<feature type="domain" description="Major facilitator superfamily (MFS) profile" evidence="7">
    <location>
        <begin position="22"/>
        <end position="396"/>
    </location>
</feature>
<comment type="subcellular location">
    <subcellularLocation>
        <location evidence="1">Cell membrane</location>
        <topology evidence="1">Multi-pass membrane protein</topology>
    </subcellularLocation>
</comment>
<evidence type="ECO:0000256" key="3">
    <source>
        <dbReference type="ARBA" id="ARBA00022692"/>
    </source>
</evidence>
<keyword evidence="2" id="KW-1003">Cell membrane</keyword>
<feature type="transmembrane region" description="Helical" evidence="6">
    <location>
        <begin position="88"/>
        <end position="107"/>
    </location>
</feature>
<dbReference type="CDD" id="cd17324">
    <property type="entry name" value="MFS_NepI_like"/>
    <property type="match status" value="1"/>
</dbReference>
<dbReference type="SUPFAM" id="SSF103473">
    <property type="entry name" value="MFS general substrate transporter"/>
    <property type="match status" value="1"/>
</dbReference>
<name>A0A401ZNA6_9CHLR</name>
<dbReference type="GO" id="GO:0022857">
    <property type="term" value="F:transmembrane transporter activity"/>
    <property type="evidence" value="ECO:0007669"/>
    <property type="project" value="InterPro"/>
</dbReference>
<protein>
    <submittedName>
        <fullName evidence="8">MFS transporter</fullName>
    </submittedName>
</protein>
<sequence>MSQTLQQSSTPEPQGTQRINPRILLLALGMFALGTDAFVVAGVLPTIAKETGVTESVAGQLVTVFSLTYGLGAPLFAAFAGRWRPTRVLVGSLGLFFLANVASALSPSFLPLLLTRVLAGCFAATYAPLAYTVGISLAPPAKRGQALALVVIGLTVATALGSPLGTWVGEHFGWRMSFALVALLAGIAVLALLTCGLPEVAASEPLPLKTRLAPITQPRVVMALLPSLLWNIGGYTVYTYIAILLLHNLHISDISGLLVAYGVGVVVGNWSGGMMADRFGTRRLLVLYLVALVIIEALLSLIISTVIAGVVMLFFLGLGISQLFIPQQHRLLSVAPEHANVILALNNSAFYLGIAGGAVVGGLALRVVPVTQLGWIGSAFVLLSLLLYLVSLRVSKSQPLTTADKEAQKVLVAPE</sequence>
<dbReference type="Proteomes" id="UP000287224">
    <property type="component" value="Unassembled WGS sequence"/>
</dbReference>
<dbReference type="InterPro" id="IPR011701">
    <property type="entry name" value="MFS"/>
</dbReference>
<evidence type="ECO:0000313" key="8">
    <source>
        <dbReference type="EMBL" id="GCE08341.1"/>
    </source>
</evidence>
<feature type="transmembrane region" description="Helical" evidence="6">
    <location>
        <begin position="146"/>
        <end position="164"/>
    </location>
</feature>
<keyword evidence="5 6" id="KW-0472">Membrane</keyword>
<organism evidence="8 9">
    <name type="scientific">Dictyobacter aurantiacus</name>
    <dbReference type="NCBI Taxonomy" id="1936993"/>
    <lineage>
        <taxon>Bacteria</taxon>
        <taxon>Bacillati</taxon>
        <taxon>Chloroflexota</taxon>
        <taxon>Ktedonobacteria</taxon>
        <taxon>Ktedonobacterales</taxon>
        <taxon>Dictyobacteraceae</taxon>
        <taxon>Dictyobacter</taxon>
    </lineage>
</organism>
<feature type="transmembrane region" description="Helical" evidence="6">
    <location>
        <begin position="23"/>
        <end position="48"/>
    </location>
</feature>
<evidence type="ECO:0000256" key="6">
    <source>
        <dbReference type="SAM" id="Phobius"/>
    </source>
</evidence>
<feature type="transmembrane region" description="Helical" evidence="6">
    <location>
        <begin position="348"/>
        <end position="367"/>
    </location>
</feature>
<dbReference type="PROSITE" id="PS50850">
    <property type="entry name" value="MFS"/>
    <property type="match status" value="1"/>
</dbReference>
<feature type="transmembrane region" description="Helical" evidence="6">
    <location>
        <begin position="373"/>
        <end position="390"/>
    </location>
</feature>
<feature type="transmembrane region" description="Helical" evidence="6">
    <location>
        <begin position="284"/>
        <end position="303"/>
    </location>
</feature>
<gene>
    <name evidence="8" type="ORF">KDAU_56700</name>
</gene>
<dbReference type="PANTHER" id="PTHR43124:SF10">
    <property type="entry name" value="PURINE EFFLUX PUMP PBUE"/>
    <property type="match status" value="1"/>
</dbReference>
<evidence type="ECO:0000256" key="1">
    <source>
        <dbReference type="ARBA" id="ARBA00004651"/>
    </source>
</evidence>
<dbReference type="PANTHER" id="PTHR43124">
    <property type="entry name" value="PURINE EFFLUX PUMP PBUE"/>
    <property type="match status" value="1"/>
</dbReference>
<dbReference type="GO" id="GO:0005886">
    <property type="term" value="C:plasma membrane"/>
    <property type="evidence" value="ECO:0007669"/>
    <property type="project" value="UniProtKB-SubCell"/>
</dbReference>
<dbReference type="EMBL" id="BIFQ01000002">
    <property type="protein sequence ID" value="GCE08341.1"/>
    <property type="molecule type" value="Genomic_DNA"/>
</dbReference>
<keyword evidence="3 6" id="KW-0812">Transmembrane</keyword>
<feature type="transmembrane region" description="Helical" evidence="6">
    <location>
        <begin position="220"/>
        <end position="242"/>
    </location>
</feature>
<proteinExistence type="predicted"/>
<feature type="transmembrane region" description="Helical" evidence="6">
    <location>
        <begin position="254"/>
        <end position="272"/>
    </location>
</feature>
<dbReference type="InterPro" id="IPR050189">
    <property type="entry name" value="MFS_Efflux_Transporters"/>
</dbReference>
<keyword evidence="4 6" id="KW-1133">Transmembrane helix</keyword>
<accession>A0A401ZNA6</accession>
<evidence type="ECO:0000256" key="5">
    <source>
        <dbReference type="ARBA" id="ARBA00023136"/>
    </source>
</evidence>